<keyword evidence="1" id="KW-0812">Transmembrane</keyword>
<evidence type="ECO:0000313" key="3">
    <source>
        <dbReference type="EMBL" id="MBE9023678.1"/>
    </source>
</evidence>
<evidence type="ECO:0000256" key="1">
    <source>
        <dbReference type="SAM" id="Phobius"/>
    </source>
</evidence>
<reference evidence="3" key="1">
    <citation type="submission" date="2020-10" db="EMBL/GenBank/DDBJ databases">
        <authorList>
            <person name="Castelo-Branco R."/>
            <person name="Eusebio N."/>
            <person name="Adriana R."/>
            <person name="Vieira A."/>
            <person name="Brugerolle De Fraissinette N."/>
            <person name="Rezende De Castro R."/>
            <person name="Schneider M.P."/>
            <person name="Vasconcelos V."/>
            <person name="Leao P.N."/>
        </authorList>
    </citation>
    <scope>NUCLEOTIDE SEQUENCE</scope>
    <source>
        <strain evidence="3">LEGE 12446</strain>
    </source>
</reference>
<dbReference type="InterPro" id="IPR007890">
    <property type="entry name" value="CHASE2"/>
</dbReference>
<feature type="transmembrane region" description="Helical" evidence="1">
    <location>
        <begin position="93"/>
        <end position="113"/>
    </location>
</feature>
<protein>
    <submittedName>
        <fullName evidence="3">CHASE2 domain-containing protein</fullName>
    </submittedName>
</protein>
<evidence type="ECO:0000313" key="4">
    <source>
        <dbReference type="Proteomes" id="UP000622533"/>
    </source>
</evidence>
<accession>A0A8J6ZUA5</accession>
<feature type="transmembrane region" description="Helical" evidence="1">
    <location>
        <begin position="61"/>
        <end position="86"/>
    </location>
</feature>
<comment type="caution">
    <text evidence="3">The sequence shown here is derived from an EMBL/GenBank/DDBJ whole genome shotgun (WGS) entry which is preliminary data.</text>
</comment>
<proteinExistence type="predicted"/>
<name>A0A8J6ZUA5_DESMC</name>
<keyword evidence="1" id="KW-1133">Transmembrane helix</keyword>
<dbReference type="RefSeq" id="WP_193917487.1">
    <property type="nucleotide sequence ID" value="NZ_JADEXS020000001.1"/>
</dbReference>
<dbReference type="Pfam" id="PF05226">
    <property type="entry name" value="CHASE2"/>
    <property type="match status" value="1"/>
</dbReference>
<keyword evidence="1" id="KW-0472">Membrane</keyword>
<feature type="domain" description="CHASE2" evidence="2">
    <location>
        <begin position="21"/>
        <end position="82"/>
    </location>
</feature>
<dbReference type="AlphaFoldDB" id="A0A8J6ZUA5"/>
<gene>
    <name evidence="3" type="ORF">IQ276_14935</name>
</gene>
<sequence length="145" mass="16885">MTSFLFASVTREQTSFCPKSKWKTPFSDSARPLTKKIPGVFIQAQMVSQIISAVLDKRPLLWWWSSWIELLWLWLWSFLGAIFAIYKFKLIQRILATSIGLFSLWSICLGVFIQGGWIPFIPAILAFLTTQLIFVYRLKNLNYNL</sequence>
<organism evidence="3 4">
    <name type="scientific">Desmonostoc muscorum LEGE 12446</name>
    <dbReference type="NCBI Taxonomy" id="1828758"/>
    <lineage>
        <taxon>Bacteria</taxon>
        <taxon>Bacillati</taxon>
        <taxon>Cyanobacteriota</taxon>
        <taxon>Cyanophyceae</taxon>
        <taxon>Nostocales</taxon>
        <taxon>Nostocaceae</taxon>
        <taxon>Desmonostoc</taxon>
    </lineage>
</organism>
<dbReference type="Proteomes" id="UP000622533">
    <property type="component" value="Unassembled WGS sequence"/>
</dbReference>
<keyword evidence="4" id="KW-1185">Reference proteome</keyword>
<evidence type="ECO:0000259" key="2">
    <source>
        <dbReference type="Pfam" id="PF05226"/>
    </source>
</evidence>
<feature type="transmembrane region" description="Helical" evidence="1">
    <location>
        <begin position="119"/>
        <end position="138"/>
    </location>
</feature>
<dbReference type="EMBL" id="JADEXS010000182">
    <property type="protein sequence ID" value="MBE9023678.1"/>
    <property type="molecule type" value="Genomic_DNA"/>
</dbReference>